<dbReference type="Gene3D" id="3.40.50.720">
    <property type="entry name" value="NAD(P)-binding Rossmann-like Domain"/>
    <property type="match status" value="1"/>
</dbReference>
<dbReference type="Pfam" id="PF03807">
    <property type="entry name" value="F420_oxidored"/>
    <property type="match status" value="1"/>
</dbReference>
<keyword evidence="5" id="KW-0812">Transmembrane</keyword>
<comment type="function">
    <text evidence="3">Probable oxidoreductase.</text>
</comment>
<dbReference type="PANTHER" id="PTHR11645">
    <property type="entry name" value="PYRROLINE-5-CARBOXYLATE REDUCTASE"/>
    <property type="match status" value="1"/>
</dbReference>
<dbReference type="GO" id="GO:0055129">
    <property type="term" value="P:L-proline biosynthetic process"/>
    <property type="evidence" value="ECO:0007669"/>
    <property type="project" value="TreeGrafter"/>
</dbReference>
<dbReference type="PANTHER" id="PTHR11645:SF58">
    <property type="entry name" value="NADP-DEPENDENT OXIDOREDUCTASE DOMAIN-CONTAINING PROTEIN 1"/>
    <property type="match status" value="1"/>
</dbReference>
<evidence type="ECO:0000256" key="2">
    <source>
        <dbReference type="ARBA" id="ARBA00023002"/>
    </source>
</evidence>
<evidence type="ECO:0000256" key="5">
    <source>
        <dbReference type="SAM" id="Phobius"/>
    </source>
</evidence>
<dbReference type="SUPFAM" id="SSF51735">
    <property type="entry name" value="NAD(P)-binding Rossmann-fold domains"/>
    <property type="match status" value="1"/>
</dbReference>
<dbReference type="InterPro" id="IPR036291">
    <property type="entry name" value="NAD(P)-bd_dom_sf"/>
</dbReference>
<organism evidence="7 8">
    <name type="scientific">Anser cygnoides</name>
    <name type="common">Swan goose</name>
    <dbReference type="NCBI Taxonomy" id="8845"/>
    <lineage>
        <taxon>Eukaryota</taxon>
        <taxon>Metazoa</taxon>
        <taxon>Chordata</taxon>
        <taxon>Craniata</taxon>
        <taxon>Vertebrata</taxon>
        <taxon>Euteleostomi</taxon>
        <taxon>Archelosauria</taxon>
        <taxon>Archosauria</taxon>
        <taxon>Dinosauria</taxon>
        <taxon>Saurischia</taxon>
        <taxon>Theropoda</taxon>
        <taxon>Coelurosauria</taxon>
        <taxon>Aves</taxon>
        <taxon>Neognathae</taxon>
        <taxon>Galloanserae</taxon>
        <taxon>Anseriformes</taxon>
        <taxon>Anatidae</taxon>
        <taxon>Anserinae</taxon>
        <taxon>Anser</taxon>
    </lineage>
</organism>
<comment type="similarity">
    <text evidence="1">Belongs to the pyrroline-5-carboxylate reductase family.</text>
</comment>
<keyword evidence="5" id="KW-1133">Transmembrane helix</keyword>
<name>A0A8B9DFA2_ANSCY</name>
<evidence type="ECO:0000259" key="6">
    <source>
        <dbReference type="Pfam" id="PF03807"/>
    </source>
</evidence>
<protein>
    <recommendedName>
        <fullName evidence="4">NADP-dependent oxidoreductase domain-containing protein 1</fullName>
    </recommendedName>
</protein>
<dbReference type="AlphaFoldDB" id="A0A8B9DFA2"/>
<feature type="domain" description="Pyrroline-5-carboxylate reductase catalytic N-terminal" evidence="6">
    <location>
        <begin position="74"/>
        <end position="159"/>
    </location>
</feature>
<dbReference type="Proteomes" id="UP000694521">
    <property type="component" value="Unplaced"/>
</dbReference>
<dbReference type="InterPro" id="IPR028939">
    <property type="entry name" value="P5C_Rdtase_cat_N"/>
</dbReference>
<accession>A0A8B9DFA2</accession>
<proteinExistence type="inferred from homology"/>
<keyword evidence="5" id="KW-0472">Membrane</keyword>
<evidence type="ECO:0000256" key="1">
    <source>
        <dbReference type="ARBA" id="ARBA00005525"/>
    </source>
</evidence>
<dbReference type="GO" id="GO:0004735">
    <property type="term" value="F:pyrroline-5-carboxylate reductase activity"/>
    <property type="evidence" value="ECO:0007669"/>
    <property type="project" value="TreeGrafter"/>
</dbReference>
<keyword evidence="2" id="KW-0560">Oxidoreductase</keyword>
<evidence type="ECO:0000256" key="3">
    <source>
        <dbReference type="ARBA" id="ARBA00054560"/>
    </source>
</evidence>
<sequence>MCDVAEPFTSFQADEAVEGEEGLLYLTRRHKGLTVSACAHAIFFCRLLQLLCFPRPRGTEEALPTSLVGSHGLKVGIIGGGHLGKQLARVLLALGRAPRPSIRISTRRPESLGKYLQEQGLTCLYDNAQLAAWADILFLCCLPSHVASVCSAVRTAIRKPCVVYSLVTAVPLPRLKQLLCYNAIVRPQYQCSGKEPTKEWGMKGTVTAVLQDLAVVQATCPLSSQGKTSLNGKWLVGIFYAALNSSMWQSLPHQKALELLNDLCFPAHCPICAEQKASCPRFCLFSLPRTFPWFDLTAAQLRESPFSQLLEKSEFLQKHLALLLGKLVFFLTAQILPYFSLNLLITQSSRTMT</sequence>
<dbReference type="Ensembl" id="ENSACDT00005007207.1">
    <property type="protein sequence ID" value="ENSACDP00005005986.1"/>
    <property type="gene ID" value="ENSACDG00005004384.1"/>
</dbReference>
<keyword evidence="8" id="KW-1185">Reference proteome</keyword>
<evidence type="ECO:0000313" key="8">
    <source>
        <dbReference type="Proteomes" id="UP000694521"/>
    </source>
</evidence>
<dbReference type="FunFam" id="3.40.50.720:FF:000447">
    <property type="entry name" value="NADP dependent oxidoreductase domain containing 1"/>
    <property type="match status" value="1"/>
</dbReference>
<reference evidence="7" key="2">
    <citation type="submission" date="2025-09" db="UniProtKB">
        <authorList>
            <consortium name="Ensembl"/>
        </authorList>
    </citation>
    <scope>IDENTIFICATION</scope>
</reference>
<feature type="transmembrane region" description="Helical" evidence="5">
    <location>
        <begin position="320"/>
        <end position="345"/>
    </location>
</feature>
<evidence type="ECO:0000313" key="7">
    <source>
        <dbReference type="Ensembl" id="ENSACDP00005005986.1"/>
    </source>
</evidence>
<reference evidence="7" key="1">
    <citation type="submission" date="2025-08" db="UniProtKB">
        <authorList>
            <consortium name="Ensembl"/>
        </authorList>
    </citation>
    <scope>IDENTIFICATION</scope>
</reference>
<evidence type="ECO:0000256" key="4">
    <source>
        <dbReference type="ARBA" id="ARBA00072230"/>
    </source>
</evidence>